<dbReference type="InterPro" id="IPR017850">
    <property type="entry name" value="Alkaline_phosphatase_core_sf"/>
</dbReference>
<dbReference type="OrthoDB" id="272139at2759"/>
<dbReference type="eggNOG" id="KOG2125">
    <property type="taxonomic scope" value="Eukaryota"/>
</dbReference>
<gene>
    <name evidence="12" type="ORF">ATEG_04720</name>
</gene>
<dbReference type="RefSeq" id="XP_001213898.1">
    <property type="nucleotide sequence ID" value="XM_001213898.1"/>
</dbReference>
<evidence type="ECO:0000256" key="1">
    <source>
        <dbReference type="ARBA" id="ARBA00004477"/>
    </source>
</evidence>
<dbReference type="VEuPathDB" id="FungiDB:ATEG_04720"/>
<dbReference type="CDD" id="cd16024">
    <property type="entry name" value="GPI_EPT_2"/>
    <property type="match status" value="1"/>
</dbReference>
<dbReference type="Proteomes" id="UP000007963">
    <property type="component" value="Unassembled WGS sequence"/>
</dbReference>
<accession>Q0CNL4</accession>
<sequence>MGTFRRSKMMLFLSNVGIVLGVVVFMAGYFSPPPRLPFDNGVEQVGLEGAEEEERYPQPSAPFDKVVFMVIDALRSDFVYGEDSGFSFTQSLIKSGSAIPFTALAAPPTLTLSRIKAMTQGSGQSFLDAWLNVMHSADARRLVGEDTWLSRFKAERAPEKKMVYYGIDMWCMLYPEIWDRYETVDSFYLPNFSEVDSNVTRGLTSELDKDDWKGLVLHYLGLDNAAHFGGAGSSIVRAKEVEMDDVVRQIYTALEEQSIHANTLFVLAGDHGMTDNGNHGGDTPAEIASALLFMSPKFRSLRNTFTSPQPRNPEYTFYSVVDQVDIVPTLGTLLGFSIPAGSVGVVIKQLLAIFPDFSQQMRVLMRNARQIVTLLRLKHGLEGPIHLDSCDSTCHCGSDKARRVLCLWERFNSIESVTARSEDADTHNDARLLQEVRRLSLGRDK</sequence>
<keyword evidence="10 11" id="KW-0472">Membrane</keyword>
<dbReference type="GO" id="GO:0051267">
    <property type="term" value="F:CP2 mannose-ethanolamine phosphotransferase activity"/>
    <property type="evidence" value="ECO:0007669"/>
    <property type="project" value="TreeGrafter"/>
</dbReference>
<dbReference type="PANTHER" id="PTHR23072:SF0">
    <property type="entry name" value="GPI ETHANOLAMINE PHOSPHATE TRANSFERASE 2"/>
    <property type="match status" value="1"/>
</dbReference>
<dbReference type="GO" id="GO:0005789">
    <property type="term" value="C:endoplasmic reticulum membrane"/>
    <property type="evidence" value="ECO:0007669"/>
    <property type="project" value="UniProtKB-SubCell"/>
</dbReference>
<evidence type="ECO:0000256" key="10">
    <source>
        <dbReference type="ARBA" id="ARBA00023136"/>
    </source>
</evidence>
<name>Q0CNL4_ASPTN</name>
<protein>
    <recommendedName>
        <fullName evidence="4 11">GPI ethanolamine phosphate transferase 2</fullName>
    </recommendedName>
</protein>
<evidence type="ECO:0000256" key="5">
    <source>
        <dbReference type="ARBA" id="ARBA00022502"/>
    </source>
</evidence>
<dbReference type="Pfam" id="PF01663">
    <property type="entry name" value="Phosphodiest"/>
    <property type="match status" value="1"/>
</dbReference>
<evidence type="ECO:0000313" key="12">
    <source>
        <dbReference type="EMBL" id="EAU35167.1"/>
    </source>
</evidence>
<dbReference type="STRING" id="341663.Q0CNL4"/>
<evidence type="ECO:0000256" key="7">
    <source>
        <dbReference type="ARBA" id="ARBA00022692"/>
    </source>
</evidence>
<comment type="similarity">
    <text evidence="3 11">Belongs to the PIGG/PIGN/PIGO family. PIGG subfamily.</text>
</comment>
<dbReference type="InterPro" id="IPR037674">
    <property type="entry name" value="PIG-G_N"/>
</dbReference>
<dbReference type="Gene3D" id="3.40.720.10">
    <property type="entry name" value="Alkaline Phosphatase, subunit A"/>
    <property type="match status" value="1"/>
</dbReference>
<evidence type="ECO:0000313" key="13">
    <source>
        <dbReference type="Proteomes" id="UP000007963"/>
    </source>
</evidence>
<comment type="subcellular location">
    <subcellularLocation>
        <location evidence="1 11">Endoplasmic reticulum membrane</location>
        <topology evidence="1 11">Multi-pass membrane protein</topology>
    </subcellularLocation>
</comment>
<dbReference type="PANTHER" id="PTHR23072">
    <property type="entry name" value="PHOSPHATIDYLINOSITOL GLYCAN-RELATED"/>
    <property type="match status" value="1"/>
</dbReference>
<dbReference type="InterPro" id="IPR002591">
    <property type="entry name" value="Phosphodiest/P_Trfase"/>
</dbReference>
<dbReference type="UniPathway" id="UPA00196"/>
<comment type="function">
    <text evidence="11">Ethanolamine phosphate transferase involved in glycosylphosphatidylinositol-anchor biosynthesis. Transfers ethanolamine phosphate to the GPI second mannose.</text>
</comment>
<keyword evidence="8 11" id="KW-0256">Endoplasmic reticulum</keyword>
<dbReference type="GO" id="GO:0006506">
    <property type="term" value="P:GPI anchor biosynthetic process"/>
    <property type="evidence" value="ECO:0007669"/>
    <property type="project" value="UniProtKB-UniPathway"/>
</dbReference>
<dbReference type="EMBL" id="CH476599">
    <property type="protein sequence ID" value="EAU35167.1"/>
    <property type="molecule type" value="Genomic_DNA"/>
</dbReference>
<evidence type="ECO:0000256" key="2">
    <source>
        <dbReference type="ARBA" id="ARBA00004687"/>
    </source>
</evidence>
<keyword evidence="9 11" id="KW-1133">Transmembrane helix</keyword>
<dbReference type="GeneID" id="4320187"/>
<dbReference type="SUPFAM" id="SSF53649">
    <property type="entry name" value="Alkaline phosphatase-like"/>
    <property type="match status" value="1"/>
</dbReference>
<comment type="caution">
    <text evidence="11">Lacks conserved residue(s) required for the propagation of feature annotation.</text>
</comment>
<organism evidence="12 13">
    <name type="scientific">Aspergillus terreus (strain NIH 2624 / FGSC A1156)</name>
    <dbReference type="NCBI Taxonomy" id="341663"/>
    <lineage>
        <taxon>Eukaryota</taxon>
        <taxon>Fungi</taxon>
        <taxon>Dikarya</taxon>
        <taxon>Ascomycota</taxon>
        <taxon>Pezizomycotina</taxon>
        <taxon>Eurotiomycetes</taxon>
        <taxon>Eurotiomycetidae</taxon>
        <taxon>Eurotiales</taxon>
        <taxon>Aspergillaceae</taxon>
        <taxon>Aspergillus</taxon>
        <taxon>Aspergillus subgen. Circumdati</taxon>
    </lineage>
</organism>
<evidence type="ECO:0000256" key="11">
    <source>
        <dbReference type="RuleBase" id="RU367106"/>
    </source>
</evidence>
<evidence type="ECO:0000256" key="8">
    <source>
        <dbReference type="ARBA" id="ARBA00022824"/>
    </source>
</evidence>
<evidence type="ECO:0000256" key="6">
    <source>
        <dbReference type="ARBA" id="ARBA00022679"/>
    </source>
</evidence>
<keyword evidence="6 11" id="KW-0808">Transferase</keyword>
<feature type="transmembrane region" description="Helical" evidence="11">
    <location>
        <begin position="12"/>
        <end position="30"/>
    </location>
</feature>
<dbReference type="AlphaFoldDB" id="Q0CNL4"/>
<dbReference type="OMA" id="CTFRITS"/>
<reference evidence="13" key="1">
    <citation type="submission" date="2005-09" db="EMBL/GenBank/DDBJ databases">
        <title>Annotation of the Aspergillus terreus NIH2624 genome.</title>
        <authorList>
            <person name="Birren B.W."/>
            <person name="Lander E.S."/>
            <person name="Galagan J.E."/>
            <person name="Nusbaum C."/>
            <person name="Devon K."/>
            <person name="Henn M."/>
            <person name="Ma L.-J."/>
            <person name="Jaffe D.B."/>
            <person name="Butler J."/>
            <person name="Alvarez P."/>
            <person name="Gnerre S."/>
            <person name="Grabherr M."/>
            <person name="Kleber M."/>
            <person name="Mauceli E.W."/>
            <person name="Brockman W."/>
            <person name="Rounsley S."/>
            <person name="Young S.K."/>
            <person name="LaButti K."/>
            <person name="Pushparaj V."/>
            <person name="DeCaprio D."/>
            <person name="Crawford M."/>
            <person name="Koehrsen M."/>
            <person name="Engels R."/>
            <person name="Montgomery P."/>
            <person name="Pearson M."/>
            <person name="Howarth C."/>
            <person name="Larson L."/>
            <person name="Luoma S."/>
            <person name="White J."/>
            <person name="Alvarado L."/>
            <person name="Kodira C.D."/>
            <person name="Zeng Q."/>
            <person name="Oleary S."/>
            <person name="Yandava C."/>
            <person name="Denning D.W."/>
            <person name="Nierman W.C."/>
            <person name="Milne T."/>
            <person name="Madden K."/>
        </authorList>
    </citation>
    <scope>NUCLEOTIDE SEQUENCE [LARGE SCALE GENOMIC DNA]</scope>
    <source>
        <strain evidence="13">NIH 2624 / FGSC A1156</strain>
    </source>
</reference>
<comment type="pathway">
    <text evidence="2 11">Glycolipid biosynthesis; glycosylphosphatidylinositol-anchor biosynthesis.</text>
</comment>
<proteinExistence type="inferred from homology"/>
<evidence type="ECO:0000256" key="4">
    <source>
        <dbReference type="ARBA" id="ARBA00020830"/>
    </source>
</evidence>
<keyword evidence="7 11" id="KW-0812">Transmembrane</keyword>
<dbReference type="InterPro" id="IPR039527">
    <property type="entry name" value="PIGG/GPI7"/>
</dbReference>
<evidence type="ECO:0000256" key="3">
    <source>
        <dbReference type="ARBA" id="ARBA00005315"/>
    </source>
</evidence>
<evidence type="ECO:0000256" key="9">
    <source>
        <dbReference type="ARBA" id="ARBA00022989"/>
    </source>
</evidence>
<keyword evidence="5 11" id="KW-0337">GPI-anchor biosynthesis</keyword>
<dbReference type="HOGENOM" id="CLU_033113_0_0_1"/>